<dbReference type="InterPro" id="IPR001810">
    <property type="entry name" value="F-box_dom"/>
</dbReference>
<evidence type="ECO:0000313" key="3">
    <source>
        <dbReference type="Proteomes" id="UP000708208"/>
    </source>
</evidence>
<name>A0A8J2NJ25_9HEXA</name>
<dbReference type="CDD" id="cd09917">
    <property type="entry name" value="F-box_SF"/>
    <property type="match status" value="1"/>
</dbReference>
<feature type="domain" description="F-box" evidence="1">
    <location>
        <begin position="33"/>
        <end position="73"/>
    </location>
</feature>
<reference evidence="2" key="1">
    <citation type="submission" date="2021-06" db="EMBL/GenBank/DDBJ databases">
        <authorList>
            <person name="Hodson N. C."/>
            <person name="Mongue J. A."/>
            <person name="Jaron S. K."/>
        </authorList>
    </citation>
    <scope>NUCLEOTIDE SEQUENCE</scope>
</reference>
<dbReference type="EMBL" id="CAJVCH010024758">
    <property type="protein sequence ID" value="CAG7697357.1"/>
    <property type="molecule type" value="Genomic_DNA"/>
</dbReference>
<organism evidence="2 3">
    <name type="scientific">Allacma fusca</name>
    <dbReference type="NCBI Taxonomy" id="39272"/>
    <lineage>
        <taxon>Eukaryota</taxon>
        <taxon>Metazoa</taxon>
        <taxon>Ecdysozoa</taxon>
        <taxon>Arthropoda</taxon>
        <taxon>Hexapoda</taxon>
        <taxon>Collembola</taxon>
        <taxon>Symphypleona</taxon>
        <taxon>Sminthuridae</taxon>
        <taxon>Allacma</taxon>
    </lineage>
</organism>
<keyword evidence="3" id="KW-1185">Reference proteome</keyword>
<evidence type="ECO:0000313" key="2">
    <source>
        <dbReference type="EMBL" id="CAG7697357.1"/>
    </source>
</evidence>
<dbReference type="Proteomes" id="UP000708208">
    <property type="component" value="Unassembled WGS sequence"/>
</dbReference>
<comment type="caution">
    <text evidence="2">The sequence shown here is derived from an EMBL/GenBank/DDBJ whole genome shotgun (WGS) entry which is preliminary data.</text>
</comment>
<dbReference type="OrthoDB" id="8251759at2759"/>
<proteinExistence type="predicted"/>
<dbReference type="AlphaFoldDB" id="A0A8J2NJ25"/>
<dbReference type="Pfam" id="PF00646">
    <property type="entry name" value="F-box"/>
    <property type="match status" value="1"/>
</dbReference>
<protein>
    <recommendedName>
        <fullName evidence="1">F-box domain-containing protein</fullName>
    </recommendedName>
</protein>
<accession>A0A8J2NJ25</accession>
<sequence length="595" mass="67488">MTSVSSLAEDLDHRNGNSNYSFPDAKTATTSCLSTNLLLEVFSWLNYSDLIQCRLVSKRWNSHICKASNFLRHAVFPVSLHDESLDILSSSKTPWTNISLCLCQCLMEHPEEIKWHGIHSSMRQAKSLHLHSSFLYWTVVQCITSWTLTLEELSIDGCVLGPEDEGRSIVPMVNHLDTGESREMIYAKRMRTLKELRVTDKGPLENLNRLLNNLIRHWESGCLESFHVLYDPSETGSSTSIQQATLFHALVLDIFRSHREDFQLTPYLSEEDFVYEIQSHSSAPMLALIDFFIRHEHLKTVAFPHFNNCSSSDLKRRRILRSLPKTVETLSIPGHSYLVPDFLSYFPNLKSISIGSIAGKPFHPNSYRYTPSVCKDIRELGVFSRIHLSPGKLGNFAWKFPSLTKLEFNAFRSVVNDFDLQNIVGHCRLLRHLSITGCDLISDFGFTGSPSDWCKETFRLGIIHSHPPQQCPIKNNFKPLAALKGLRSLLLRGYANKISDVGIYYGIRFQQLKTIWVPYSERITGWSLKELGRWNPSLEAVGMTASSLDHCKAIEELTAEHPRMSSDGIVLQSWSEPPSPYLSSPSMLTAIVPGL</sequence>
<evidence type="ECO:0000259" key="1">
    <source>
        <dbReference type="SMART" id="SM00256"/>
    </source>
</evidence>
<gene>
    <name evidence="2" type="ORF">AFUS01_LOCUS4005</name>
</gene>
<dbReference type="SMART" id="SM00256">
    <property type="entry name" value="FBOX"/>
    <property type="match status" value="1"/>
</dbReference>